<evidence type="ECO:0000313" key="3">
    <source>
        <dbReference type="Proteomes" id="UP000275356"/>
    </source>
</evidence>
<protein>
    <submittedName>
        <fullName evidence="2">Tight adherence protein B</fullName>
    </submittedName>
</protein>
<sequence length="172" mass="17198">MAVEPVRVRSADPGVDGVAPVSSERAGAWRVRTTVPAEGLPPELLALVGRSPGADAAYVATRVALRSGAPLADVLDAVAVAVAEAEAAEADRRRARAGPASTARLLGWLPLGALLLGTGFGADPVAVVLAGGPGLLAMVAGGLLMVAGRWWSARLVRAATVDDGGPATRARG</sequence>
<organism evidence="2 3">
    <name type="scientific">Salana multivorans</name>
    <dbReference type="NCBI Taxonomy" id="120377"/>
    <lineage>
        <taxon>Bacteria</taxon>
        <taxon>Bacillati</taxon>
        <taxon>Actinomycetota</taxon>
        <taxon>Actinomycetes</taxon>
        <taxon>Micrococcales</taxon>
        <taxon>Beutenbergiaceae</taxon>
        <taxon>Salana</taxon>
    </lineage>
</organism>
<dbReference type="AlphaFoldDB" id="A0A3N2D8T4"/>
<evidence type="ECO:0000256" key="1">
    <source>
        <dbReference type="SAM" id="Phobius"/>
    </source>
</evidence>
<proteinExistence type="predicted"/>
<keyword evidence="1" id="KW-1133">Transmembrane helix</keyword>
<reference evidence="2 3" key="1">
    <citation type="submission" date="2018-11" db="EMBL/GenBank/DDBJ databases">
        <title>Sequencing the genomes of 1000 actinobacteria strains.</title>
        <authorList>
            <person name="Klenk H.-P."/>
        </authorList>
    </citation>
    <scope>NUCLEOTIDE SEQUENCE [LARGE SCALE GENOMIC DNA]</scope>
    <source>
        <strain evidence="2 3">DSM 13521</strain>
    </source>
</reference>
<keyword evidence="1" id="KW-0472">Membrane</keyword>
<comment type="caution">
    <text evidence="2">The sequence shown here is derived from an EMBL/GenBank/DDBJ whole genome shotgun (WGS) entry which is preliminary data.</text>
</comment>
<evidence type="ECO:0000313" key="2">
    <source>
        <dbReference type="EMBL" id="ROR96189.1"/>
    </source>
</evidence>
<gene>
    <name evidence="2" type="ORF">EDD28_0766</name>
</gene>
<dbReference type="PANTHER" id="PTHR35007">
    <property type="entry name" value="INTEGRAL MEMBRANE PROTEIN-RELATED"/>
    <property type="match status" value="1"/>
</dbReference>
<accession>A0A3N2D8T4</accession>
<dbReference type="EMBL" id="RKHQ01000001">
    <property type="protein sequence ID" value="ROR96189.1"/>
    <property type="molecule type" value="Genomic_DNA"/>
</dbReference>
<feature type="transmembrane region" description="Helical" evidence="1">
    <location>
        <begin position="126"/>
        <end position="147"/>
    </location>
</feature>
<name>A0A3N2D8T4_9MICO</name>
<feature type="transmembrane region" description="Helical" evidence="1">
    <location>
        <begin position="102"/>
        <end position="120"/>
    </location>
</feature>
<dbReference type="PANTHER" id="PTHR35007:SF4">
    <property type="entry name" value="CONSERVED TRANSMEMBRANE PROTEIN-RELATED"/>
    <property type="match status" value="1"/>
</dbReference>
<keyword evidence="3" id="KW-1185">Reference proteome</keyword>
<keyword evidence="1" id="KW-0812">Transmembrane</keyword>
<dbReference type="Proteomes" id="UP000275356">
    <property type="component" value="Unassembled WGS sequence"/>
</dbReference>